<keyword evidence="4" id="KW-0138">CF(0)</keyword>
<proteinExistence type="inferred from homology"/>
<evidence type="ECO:0000256" key="6">
    <source>
        <dbReference type="ARBA" id="ARBA00023065"/>
    </source>
</evidence>
<sequence>MASGGAVGWHMTRCWIETDFGHFSDTPFGQVKVGELGGWLSRRNKRPSALVGAVSRRTPQELQIPLNFQHIAIVVQHQKFIT</sequence>
<evidence type="ECO:0000313" key="11">
    <source>
        <dbReference type="Proteomes" id="UP001162164"/>
    </source>
</evidence>
<organism evidence="10 11">
    <name type="scientific">Molorchus minor</name>
    <dbReference type="NCBI Taxonomy" id="1323400"/>
    <lineage>
        <taxon>Eukaryota</taxon>
        <taxon>Metazoa</taxon>
        <taxon>Ecdysozoa</taxon>
        <taxon>Arthropoda</taxon>
        <taxon>Hexapoda</taxon>
        <taxon>Insecta</taxon>
        <taxon>Pterygota</taxon>
        <taxon>Neoptera</taxon>
        <taxon>Endopterygota</taxon>
        <taxon>Coleoptera</taxon>
        <taxon>Polyphaga</taxon>
        <taxon>Cucujiformia</taxon>
        <taxon>Chrysomeloidea</taxon>
        <taxon>Cerambycidae</taxon>
        <taxon>Lamiinae</taxon>
        <taxon>Monochamini</taxon>
        <taxon>Molorchus</taxon>
    </lineage>
</organism>
<protein>
    <submittedName>
        <fullName evidence="10">Uncharacterized protein</fullName>
    </submittedName>
</protein>
<dbReference type="Pfam" id="PF10206">
    <property type="entry name" value="WRW"/>
    <property type="match status" value="1"/>
</dbReference>
<evidence type="ECO:0000256" key="9">
    <source>
        <dbReference type="ARBA" id="ARBA00023310"/>
    </source>
</evidence>
<keyword evidence="7" id="KW-0496">Mitochondrion</keyword>
<evidence type="ECO:0000313" key="10">
    <source>
        <dbReference type="EMBL" id="KAJ8975292.1"/>
    </source>
</evidence>
<evidence type="ECO:0000256" key="3">
    <source>
        <dbReference type="ARBA" id="ARBA00022448"/>
    </source>
</evidence>
<reference evidence="10" key="1">
    <citation type="journal article" date="2023" name="Insect Mol. Biol.">
        <title>Genome sequencing provides insights into the evolution of gene families encoding plant cell wall-degrading enzymes in longhorned beetles.</title>
        <authorList>
            <person name="Shin N.R."/>
            <person name="Okamura Y."/>
            <person name="Kirsch R."/>
            <person name="Pauchet Y."/>
        </authorList>
    </citation>
    <scope>NUCLEOTIDE SEQUENCE</scope>
    <source>
        <strain evidence="10">MMC_N1</strain>
    </source>
</reference>
<evidence type="ECO:0000256" key="4">
    <source>
        <dbReference type="ARBA" id="ARBA00022547"/>
    </source>
</evidence>
<gene>
    <name evidence="10" type="ORF">NQ317_011633</name>
</gene>
<accession>A0ABQ9JD08</accession>
<evidence type="ECO:0000256" key="5">
    <source>
        <dbReference type="ARBA" id="ARBA00022781"/>
    </source>
</evidence>
<evidence type="ECO:0000256" key="7">
    <source>
        <dbReference type="ARBA" id="ARBA00023128"/>
    </source>
</evidence>
<name>A0ABQ9JD08_9CUCU</name>
<keyword evidence="11" id="KW-1185">Reference proteome</keyword>
<evidence type="ECO:0000256" key="8">
    <source>
        <dbReference type="ARBA" id="ARBA00023136"/>
    </source>
</evidence>
<dbReference type="Proteomes" id="UP001162164">
    <property type="component" value="Unassembled WGS sequence"/>
</dbReference>
<evidence type="ECO:0000256" key="1">
    <source>
        <dbReference type="ARBA" id="ARBA00004325"/>
    </source>
</evidence>
<keyword evidence="6" id="KW-0406">Ion transport</keyword>
<dbReference type="InterPro" id="IPR019344">
    <property type="entry name" value="F1F0-ATPsyn_F_prd"/>
</dbReference>
<comment type="caution">
    <text evidence="10">The sequence shown here is derived from an EMBL/GenBank/DDBJ whole genome shotgun (WGS) entry which is preliminary data.</text>
</comment>
<keyword evidence="3" id="KW-0813">Transport</keyword>
<dbReference type="EMBL" id="JAPWTJ010000846">
    <property type="protein sequence ID" value="KAJ8975292.1"/>
    <property type="molecule type" value="Genomic_DNA"/>
</dbReference>
<keyword evidence="9" id="KW-0066">ATP synthesis</keyword>
<evidence type="ECO:0000256" key="2">
    <source>
        <dbReference type="ARBA" id="ARBA00005895"/>
    </source>
</evidence>
<keyword evidence="5" id="KW-0375">Hydrogen ion transport</keyword>
<keyword evidence="8" id="KW-0472">Membrane</keyword>
<comment type="similarity">
    <text evidence="2">Belongs to the ATPase F chain family.</text>
</comment>
<comment type="subcellular location">
    <subcellularLocation>
        <location evidence="1">Mitochondrion membrane</location>
    </subcellularLocation>
</comment>